<evidence type="ECO:0000313" key="1">
    <source>
        <dbReference type="EMBL" id="WMD20204.1"/>
    </source>
</evidence>
<dbReference type="EMBL" id="CP132976">
    <property type="protein sequence ID" value="WMD20204.1"/>
    <property type="molecule type" value="Genomic_DNA"/>
</dbReference>
<gene>
    <name evidence="1" type="ORF">RAS12_26945</name>
</gene>
<protein>
    <submittedName>
        <fullName evidence="1">Uncharacterized protein</fullName>
    </submittedName>
</protein>
<dbReference type="Proteomes" id="UP001234798">
    <property type="component" value="Chromosome"/>
</dbReference>
<reference evidence="1 2" key="1">
    <citation type="submission" date="2023-08" db="EMBL/GenBank/DDBJ databases">
        <title>Achromobacter seleniivolatilans sp. nov., isolated from seleniferous soil.</title>
        <authorList>
            <person name="Zhang S."/>
            <person name="Li K."/>
            <person name="Peng J."/>
            <person name="Zhao Q."/>
            <person name="Wang H."/>
            <person name="Guo Y."/>
        </authorList>
    </citation>
    <scope>NUCLEOTIDE SEQUENCE [LARGE SCALE GENOMIC DNA]</scope>
    <source>
        <strain evidence="1 2">R39</strain>
    </source>
</reference>
<evidence type="ECO:0000313" key="2">
    <source>
        <dbReference type="Proteomes" id="UP001234798"/>
    </source>
</evidence>
<sequence>MAQIARTLMAEQWLQGVQLGRQEGVYDGVQWSMESSLHDQRQGIGLYHLTLTLRQGNREERFTSLRLRRSAQVETR</sequence>
<dbReference type="RefSeq" id="WP_306943215.1">
    <property type="nucleotide sequence ID" value="NZ_CP132976.1"/>
</dbReference>
<organism evidence="1 2">
    <name type="scientific">Achromobacter seleniivolatilans</name>
    <dbReference type="NCBI Taxonomy" id="3047478"/>
    <lineage>
        <taxon>Bacteria</taxon>
        <taxon>Pseudomonadati</taxon>
        <taxon>Pseudomonadota</taxon>
        <taxon>Betaproteobacteria</taxon>
        <taxon>Burkholderiales</taxon>
        <taxon>Alcaligenaceae</taxon>
        <taxon>Achromobacter</taxon>
    </lineage>
</organism>
<name>A0ABY9LZM2_9BURK</name>
<proteinExistence type="predicted"/>
<accession>A0ABY9LZM2</accession>
<keyword evidence="2" id="KW-1185">Reference proteome</keyword>